<gene>
    <name evidence="4" type="ORF">U1T56_13360</name>
</gene>
<dbReference type="Proteomes" id="UP001375743">
    <property type="component" value="Unassembled WGS sequence"/>
</dbReference>
<feature type="chain" id="PRO_5046355905" evidence="2">
    <location>
        <begin position="21"/>
        <end position="212"/>
    </location>
</feature>
<dbReference type="Pfam" id="PF13505">
    <property type="entry name" value="OMP_b-brl"/>
    <property type="match status" value="1"/>
</dbReference>
<evidence type="ECO:0000313" key="5">
    <source>
        <dbReference type="Proteomes" id="UP001375743"/>
    </source>
</evidence>
<feature type="domain" description="Outer membrane protein beta-barrel" evidence="3">
    <location>
        <begin position="7"/>
        <end position="212"/>
    </location>
</feature>
<proteinExistence type="predicted"/>
<protein>
    <submittedName>
        <fullName evidence="4">Outer membrane beta-barrel protein</fullName>
    </submittedName>
</protein>
<organism evidence="4 5">
    <name type="scientific">Benzoatithermus flavus</name>
    <dbReference type="NCBI Taxonomy" id="3108223"/>
    <lineage>
        <taxon>Bacteria</taxon>
        <taxon>Pseudomonadati</taxon>
        <taxon>Pseudomonadota</taxon>
        <taxon>Alphaproteobacteria</taxon>
        <taxon>Geminicoccales</taxon>
        <taxon>Geminicoccaceae</taxon>
        <taxon>Benzoatithermus</taxon>
    </lineage>
</organism>
<comment type="caution">
    <text evidence="4">The sequence shown here is derived from an EMBL/GenBank/DDBJ whole genome shotgun (WGS) entry which is preliminary data.</text>
</comment>
<dbReference type="SUPFAM" id="SSF56925">
    <property type="entry name" value="OMPA-like"/>
    <property type="match status" value="1"/>
</dbReference>
<name>A0ABU8XSH6_9PROT</name>
<dbReference type="EMBL" id="JBBLZC010000012">
    <property type="protein sequence ID" value="MEK0084147.1"/>
    <property type="molecule type" value="Genomic_DNA"/>
</dbReference>
<dbReference type="Gene3D" id="2.40.160.20">
    <property type="match status" value="1"/>
</dbReference>
<evidence type="ECO:0000313" key="4">
    <source>
        <dbReference type="EMBL" id="MEK0084147.1"/>
    </source>
</evidence>
<dbReference type="InterPro" id="IPR011250">
    <property type="entry name" value="OMP/PagP_B-barrel"/>
</dbReference>
<evidence type="ECO:0000256" key="2">
    <source>
        <dbReference type="SAM" id="SignalP"/>
    </source>
</evidence>
<evidence type="ECO:0000259" key="3">
    <source>
        <dbReference type="Pfam" id="PF13505"/>
    </source>
</evidence>
<feature type="signal peptide" evidence="2">
    <location>
        <begin position="1"/>
        <end position="20"/>
    </location>
</feature>
<keyword evidence="5" id="KW-1185">Reference proteome</keyword>
<keyword evidence="1 2" id="KW-0732">Signal</keyword>
<accession>A0ABU8XSH6</accession>
<evidence type="ECO:0000256" key="1">
    <source>
        <dbReference type="ARBA" id="ARBA00022729"/>
    </source>
</evidence>
<reference evidence="4 5" key="1">
    <citation type="submission" date="2024-01" db="EMBL/GenBank/DDBJ databases">
        <title>Multi-omics insights into the function and evolution of sodium benzoate biodegradation pathways in Benzoatithermus flavus gen. nov., sp. nov. from hot spring.</title>
        <authorList>
            <person name="Hu C.-J."/>
            <person name="Li W.-J."/>
        </authorList>
    </citation>
    <scope>NUCLEOTIDE SEQUENCE [LARGE SCALE GENOMIC DNA]</scope>
    <source>
        <strain evidence="4 5">SYSU G07066</strain>
    </source>
</reference>
<sequence length="212" mass="22268">MRYVLPAAAVVLLLSAPAWAEVNTGVYVEGQVGYSFPESVDAGVGGIDGDIDLEEAPVFGGAIGYRFTYARLELNGSYRKYDVDKVHAEGLRSGGDGEATSVVGLVNLFIDPDLGLPVHPFVGGGVGAAYVEVDTGNDSPLEVDDEAGAFAWNLSAGLTWDITPSVALSASYRYLRLAGTDFSADLAGIDIGDVDVDDVVSHEVLLGLRYTF</sequence>
<dbReference type="RefSeq" id="WP_418159994.1">
    <property type="nucleotide sequence ID" value="NZ_JBBLZC010000012.1"/>
</dbReference>
<dbReference type="InterPro" id="IPR027385">
    <property type="entry name" value="Beta-barrel_OMP"/>
</dbReference>